<evidence type="ECO:0000313" key="7">
    <source>
        <dbReference type="EMBL" id="PJI93386.1"/>
    </source>
</evidence>
<evidence type="ECO:0000313" key="8">
    <source>
        <dbReference type="Proteomes" id="UP000231586"/>
    </source>
</evidence>
<dbReference type="CDD" id="cd16917">
    <property type="entry name" value="HATPase_UhpB-NarQ-NarX-like"/>
    <property type="match status" value="1"/>
</dbReference>
<feature type="transmembrane region" description="Helical" evidence="5">
    <location>
        <begin position="69"/>
        <end position="90"/>
    </location>
</feature>
<gene>
    <name evidence="7" type="ORF">CLV34_1955</name>
</gene>
<feature type="domain" description="Signal transduction histidine kinase subgroup 3 dimerisation and phosphoacceptor" evidence="6">
    <location>
        <begin position="237"/>
        <end position="301"/>
    </location>
</feature>
<feature type="transmembrane region" description="Helical" evidence="5">
    <location>
        <begin position="168"/>
        <end position="185"/>
    </location>
</feature>
<keyword evidence="2 7" id="KW-0418">Kinase</keyword>
<dbReference type="InterPro" id="IPR036890">
    <property type="entry name" value="HATPase_C_sf"/>
</dbReference>
<feature type="transmembrane region" description="Helical" evidence="5">
    <location>
        <begin position="96"/>
        <end position="118"/>
    </location>
</feature>
<proteinExistence type="predicted"/>
<dbReference type="InterPro" id="IPR050482">
    <property type="entry name" value="Sensor_HK_TwoCompSys"/>
</dbReference>
<evidence type="ECO:0000256" key="1">
    <source>
        <dbReference type="ARBA" id="ARBA00022679"/>
    </source>
</evidence>
<keyword evidence="3" id="KW-0902">Two-component regulatory system</keyword>
<dbReference type="EMBL" id="PGTZ01000008">
    <property type="protein sequence ID" value="PJI93386.1"/>
    <property type="molecule type" value="Genomic_DNA"/>
</dbReference>
<keyword evidence="5" id="KW-1133">Transmembrane helix</keyword>
<evidence type="ECO:0000256" key="2">
    <source>
        <dbReference type="ARBA" id="ARBA00022777"/>
    </source>
</evidence>
<protein>
    <submittedName>
        <fullName evidence="7">Two-component system sensor histidine kinase DesK</fullName>
    </submittedName>
</protein>
<dbReference type="SUPFAM" id="SSF55874">
    <property type="entry name" value="ATPase domain of HSP90 chaperone/DNA topoisomerase II/histidine kinase"/>
    <property type="match status" value="1"/>
</dbReference>
<feature type="transmembrane region" description="Helical" evidence="5">
    <location>
        <begin position="197"/>
        <end position="216"/>
    </location>
</feature>
<sequence>MSRRATPLSAFPTASVGQVSAPGPRQDVPPVPTDTSPVGRRVPPPAAAPPDERLTPEQVAARRTRAWKIIGPLFGIVWVVFLSEPLAAAWGDDDPVLRWAGVVGVLLTAAGFAASVYLFRTGDPRRAPMVGVLGVEVVGVVLACLGAQQHGLIGLVFVSVTVVYITRSARVLVVTVALAVVCAVLPRVVRGWEPEDGTIAALFLATLATFGFSQLVQRNRQLQLAQEEVATLAVSRERERIARDMHDVLGHSLTVISVKSELAARLVTVDPARAAAELADIQGLARSALADVRGMVTATRHLTLAGELAAARRALDAGGIDARLPGAVDAVPEDLRELFAWTVREGTTNVLRHAAARTVVVTLAPDRVVVEDDGRGAPPCPGAGDPVGGATDDVHGSAVLGDELPGHGLAGLRERAEAVGARLETGPGSLGGFRLAVVAPGARIAR</sequence>
<keyword evidence="5" id="KW-0472">Membrane</keyword>
<dbReference type="Gene3D" id="3.30.565.10">
    <property type="entry name" value="Histidine kinase-like ATPase, C-terminal domain"/>
    <property type="match status" value="1"/>
</dbReference>
<reference evidence="7 8" key="1">
    <citation type="submission" date="2017-11" db="EMBL/GenBank/DDBJ databases">
        <title>Genomic Encyclopedia of Archaeal and Bacterial Type Strains, Phase II (KMG-II): From Individual Species to Whole Genera.</title>
        <authorList>
            <person name="Goeker M."/>
        </authorList>
    </citation>
    <scope>NUCLEOTIDE SEQUENCE [LARGE SCALE GENOMIC DNA]</scope>
    <source>
        <strain evidence="7 8">DSM 22413</strain>
    </source>
</reference>
<dbReference type="GO" id="GO:0000155">
    <property type="term" value="F:phosphorelay sensor kinase activity"/>
    <property type="evidence" value="ECO:0007669"/>
    <property type="project" value="InterPro"/>
</dbReference>
<dbReference type="AlphaFoldDB" id="A0A2M8WRB6"/>
<keyword evidence="5" id="KW-0812">Transmembrane</keyword>
<keyword evidence="1" id="KW-0808">Transferase</keyword>
<dbReference type="PANTHER" id="PTHR24421:SF63">
    <property type="entry name" value="SENSOR HISTIDINE KINASE DESK"/>
    <property type="match status" value="1"/>
</dbReference>
<dbReference type="GO" id="GO:0046983">
    <property type="term" value="F:protein dimerization activity"/>
    <property type="evidence" value="ECO:0007669"/>
    <property type="project" value="InterPro"/>
</dbReference>
<feature type="transmembrane region" description="Helical" evidence="5">
    <location>
        <begin position="130"/>
        <end position="148"/>
    </location>
</feature>
<dbReference type="InterPro" id="IPR011712">
    <property type="entry name" value="Sig_transdc_His_kin_sub3_dim/P"/>
</dbReference>
<dbReference type="Gene3D" id="1.20.5.1930">
    <property type="match status" value="1"/>
</dbReference>
<keyword evidence="8" id="KW-1185">Reference proteome</keyword>
<evidence type="ECO:0000259" key="6">
    <source>
        <dbReference type="Pfam" id="PF07730"/>
    </source>
</evidence>
<dbReference type="Proteomes" id="UP000231586">
    <property type="component" value="Unassembled WGS sequence"/>
</dbReference>
<organism evidence="7 8">
    <name type="scientific">Luteimicrobium subarcticum</name>
    <dbReference type="NCBI Taxonomy" id="620910"/>
    <lineage>
        <taxon>Bacteria</taxon>
        <taxon>Bacillati</taxon>
        <taxon>Actinomycetota</taxon>
        <taxon>Actinomycetes</taxon>
        <taxon>Micrococcales</taxon>
        <taxon>Luteimicrobium</taxon>
    </lineage>
</organism>
<evidence type="ECO:0000256" key="4">
    <source>
        <dbReference type="SAM" id="MobiDB-lite"/>
    </source>
</evidence>
<name>A0A2M8WRB6_9MICO</name>
<evidence type="ECO:0000256" key="5">
    <source>
        <dbReference type="SAM" id="Phobius"/>
    </source>
</evidence>
<feature type="region of interest" description="Disordered" evidence="4">
    <location>
        <begin position="1"/>
        <end position="57"/>
    </location>
</feature>
<accession>A0A2M8WRB6</accession>
<dbReference type="Pfam" id="PF07730">
    <property type="entry name" value="HisKA_3"/>
    <property type="match status" value="1"/>
</dbReference>
<dbReference type="GO" id="GO:0016020">
    <property type="term" value="C:membrane"/>
    <property type="evidence" value="ECO:0007669"/>
    <property type="project" value="InterPro"/>
</dbReference>
<comment type="caution">
    <text evidence="7">The sequence shown here is derived from an EMBL/GenBank/DDBJ whole genome shotgun (WGS) entry which is preliminary data.</text>
</comment>
<evidence type="ECO:0000256" key="3">
    <source>
        <dbReference type="ARBA" id="ARBA00023012"/>
    </source>
</evidence>
<dbReference type="PANTHER" id="PTHR24421">
    <property type="entry name" value="NITRATE/NITRITE SENSOR PROTEIN NARX-RELATED"/>
    <property type="match status" value="1"/>
</dbReference>